<comment type="caution">
    <text evidence="3">The sequence shown here is derived from an EMBL/GenBank/DDBJ whole genome shotgun (WGS) entry which is preliminary data.</text>
</comment>
<gene>
    <name evidence="3" type="ORF">V6N11_031645</name>
</gene>
<evidence type="ECO:0000256" key="1">
    <source>
        <dbReference type="SAM" id="Coils"/>
    </source>
</evidence>
<feature type="compositionally biased region" description="Acidic residues" evidence="2">
    <location>
        <begin position="454"/>
        <end position="468"/>
    </location>
</feature>
<accession>A0ABR2SYU7</accession>
<feature type="compositionally biased region" description="Basic residues" evidence="2">
    <location>
        <begin position="76"/>
        <end position="87"/>
    </location>
</feature>
<dbReference type="EMBL" id="JBBPBN010000010">
    <property type="protein sequence ID" value="KAK9030215.1"/>
    <property type="molecule type" value="Genomic_DNA"/>
</dbReference>
<feature type="region of interest" description="Disordered" evidence="2">
    <location>
        <begin position="1"/>
        <end position="92"/>
    </location>
</feature>
<protein>
    <submittedName>
        <fullName evidence="3">Uncharacterized protein</fullName>
    </submittedName>
</protein>
<evidence type="ECO:0000313" key="4">
    <source>
        <dbReference type="Proteomes" id="UP001396334"/>
    </source>
</evidence>
<proteinExistence type="predicted"/>
<feature type="compositionally biased region" description="Polar residues" evidence="2">
    <location>
        <begin position="54"/>
        <end position="70"/>
    </location>
</feature>
<evidence type="ECO:0000256" key="2">
    <source>
        <dbReference type="SAM" id="MobiDB-lite"/>
    </source>
</evidence>
<sequence>MASPSDSPDQPQPDPNENPNPLDSVPETLQPQIKPDDPEDLIEEAANADDPDLSVQSSPPNTDLHVTTPTGFRRGGGPKRKKQARKGRAQEKKALKKLEILSEVLNPIPFVPEKTLDFSSHEKLLRRLELWDFVHLEFDRDLRADLIAQLIATYNSQSRGSNVNGSRIRVNRADLARALKLPVKKDKDSSVGIEESKESVVFIEEFVSNWVLLHEDTWMMPPEVLNWTKVIKEGHFEKVDWAGMIWFMVEKELTAAPNLKNCYYASHLQCLIKSQKEELLPAKPGQEAYDTKEEEEEHKIPGGFKMSVDLVNESHGGSVLEEHNIELSLGGQDNLMNKDGVRKESGEQDNLMSKDGVEKEAGGQDNLMSKDDAEKEAGGQDNLMSKDDVKTEVVVGDEDAMDCEDSKGDEPQLVQWHLDGDSHMDVGRESFLRRCDLGDVDMVEEKEQEKREEVEVEMGNEEEMGEGEEGGKEEQEEEHNEHEEQEEEHLEHEEQDEQEEEHEEQDEHEEEHEEQEEQHVEGFPISPKGDNLDGVHSTNLLEAMETSDLPFTTGLHIPDNSSGEFLVSRVDAQTVPAVSSFLGNGNKREIDHENDISHSNKRLRTDGQWDKSSEFDMCMGQMQHLMEKARMLYAAKEQAFGDSSMHQQVLLHELQRRDSVIEHLQKAKFEEQQKRQMEVYRLERELYLMENLLDGYRKALKETNKAFAEYRARCPLPDEPLYKDVSGSGGLVLSAREIEKQRLKQEEEERLNRQLIENKIKEFEAGWIGKFDAHKDAVSLLSNKLVDAENEVKLLKELSNRKASDTPECVPNEIEMSSQ</sequence>
<feature type="compositionally biased region" description="Basic and acidic residues" evidence="2">
    <location>
        <begin position="355"/>
        <end position="389"/>
    </location>
</feature>
<feature type="region of interest" description="Disordered" evidence="2">
    <location>
        <begin position="443"/>
        <end position="535"/>
    </location>
</feature>
<feature type="coiled-coil region" evidence="1">
    <location>
        <begin position="738"/>
        <end position="798"/>
    </location>
</feature>
<reference evidence="3 4" key="1">
    <citation type="journal article" date="2024" name="G3 (Bethesda)">
        <title>Genome assembly of Hibiscus sabdariffa L. provides insights into metabolisms of medicinal natural products.</title>
        <authorList>
            <person name="Kim T."/>
        </authorList>
    </citation>
    <scope>NUCLEOTIDE SEQUENCE [LARGE SCALE GENOMIC DNA]</scope>
    <source>
        <strain evidence="3">TK-2024</strain>
        <tissue evidence="3">Old leaves</tissue>
    </source>
</reference>
<organism evidence="3 4">
    <name type="scientific">Hibiscus sabdariffa</name>
    <name type="common">roselle</name>
    <dbReference type="NCBI Taxonomy" id="183260"/>
    <lineage>
        <taxon>Eukaryota</taxon>
        <taxon>Viridiplantae</taxon>
        <taxon>Streptophyta</taxon>
        <taxon>Embryophyta</taxon>
        <taxon>Tracheophyta</taxon>
        <taxon>Spermatophyta</taxon>
        <taxon>Magnoliopsida</taxon>
        <taxon>eudicotyledons</taxon>
        <taxon>Gunneridae</taxon>
        <taxon>Pentapetalae</taxon>
        <taxon>rosids</taxon>
        <taxon>malvids</taxon>
        <taxon>Malvales</taxon>
        <taxon>Malvaceae</taxon>
        <taxon>Malvoideae</taxon>
        <taxon>Hibiscus</taxon>
    </lineage>
</organism>
<evidence type="ECO:0000313" key="3">
    <source>
        <dbReference type="EMBL" id="KAK9030215.1"/>
    </source>
</evidence>
<dbReference type="Proteomes" id="UP001396334">
    <property type="component" value="Unassembled WGS sequence"/>
</dbReference>
<keyword evidence="1" id="KW-0175">Coiled coil</keyword>
<dbReference type="PANTHER" id="PTHR35120">
    <property type="entry name" value="HISTONE ACETYLTRANSFERASE KAT6B-LIKE"/>
    <property type="match status" value="1"/>
</dbReference>
<feature type="compositionally biased region" description="Basic and acidic residues" evidence="2">
    <location>
        <begin position="443"/>
        <end position="453"/>
    </location>
</feature>
<keyword evidence="4" id="KW-1185">Reference proteome</keyword>
<name>A0ABR2SYU7_9ROSI</name>
<feature type="compositionally biased region" description="Acidic residues" evidence="2">
    <location>
        <begin position="474"/>
        <end position="516"/>
    </location>
</feature>
<feature type="compositionally biased region" description="Acidic residues" evidence="2">
    <location>
        <begin position="37"/>
        <end position="52"/>
    </location>
</feature>
<feature type="region of interest" description="Disordered" evidence="2">
    <location>
        <begin position="331"/>
        <end position="389"/>
    </location>
</feature>
<dbReference type="PANTHER" id="PTHR35120:SF2">
    <property type="entry name" value="AMINOTRANSFERASE-LIKE PLANT MOBILE DOMAIN-CONTAINING PROTEIN"/>
    <property type="match status" value="1"/>
</dbReference>